<dbReference type="Proteomes" id="UP000095287">
    <property type="component" value="Unplaced"/>
</dbReference>
<sequence length="261" mass="28783">MHSKVLFHNSERENAAFRDLFRDLLREEPSGSSERSAAQERHEPLSLGTPGPSSSGVAPAPGFSAATPQRAPVVAALPPILLRIKRPAEMPVLSPAVEVPETPEGGVTEQDRDGDVPMAGPSMADIPDERLEDEVGPEPDESVDVGAVALPPRMATSTRRWNPAQEFLCRVCEKTVRLGNRGRYELRAHIASHRHYKFKCPVAGCNTRYGPNGQTTHLKNVHKTDVRSLPPLERNLVDEQRIAFNMMADLLLHEYFPGLHV</sequence>
<proteinExistence type="predicted"/>
<feature type="region of interest" description="Disordered" evidence="1">
    <location>
        <begin position="98"/>
        <end position="118"/>
    </location>
</feature>
<name>A0A1I7ZVW9_9BILA</name>
<feature type="compositionally biased region" description="Low complexity" evidence="1">
    <location>
        <begin position="45"/>
        <end position="66"/>
    </location>
</feature>
<evidence type="ECO:0000256" key="1">
    <source>
        <dbReference type="SAM" id="MobiDB-lite"/>
    </source>
</evidence>
<evidence type="ECO:0000313" key="2">
    <source>
        <dbReference type="Proteomes" id="UP000095287"/>
    </source>
</evidence>
<evidence type="ECO:0000313" key="3">
    <source>
        <dbReference type="WBParaSite" id="L893_g30130.t1"/>
    </source>
</evidence>
<reference evidence="3" key="1">
    <citation type="submission" date="2016-11" db="UniProtKB">
        <authorList>
            <consortium name="WormBaseParasite"/>
        </authorList>
    </citation>
    <scope>IDENTIFICATION</scope>
</reference>
<dbReference type="WBParaSite" id="L893_g30130.t1">
    <property type="protein sequence ID" value="L893_g30130.t1"/>
    <property type="gene ID" value="L893_g30130"/>
</dbReference>
<protein>
    <submittedName>
        <fullName evidence="3">C2H2-type domain-containing protein</fullName>
    </submittedName>
</protein>
<dbReference type="AlphaFoldDB" id="A0A1I7ZVW9"/>
<accession>A0A1I7ZVW9</accession>
<keyword evidence="2" id="KW-1185">Reference proteome</keyword>
<feature type="region of interest" description="Disordered" evidence="1">
    <location>
        <begin position="28"/>
        <end position="71"/>
    </location>
</feature>
<organism evidence="2 3">
    <name type="scientific">Steinernema glaseri</name>
    <dbReference type="NCBI Taxonomy" id="37863"/>
    <lineage>
        <taxon>Eukaryota</taxon>
        <taxon>Metazoa</taxon>
        <taxon>Ecdysozoa</taxon>
        <taxon>Nematoda</taxon>
        <taxon>Chromadorea</taxon>
        <taxon>Rhabditida</taxon>
        <taxon>Tylenchina</taxon>
        <taxon>Panagrolaimomorpha</taxon>
        <taxon>Strongyloidoidea</taxon>
        <taxon>Steinernematidae</taxon>
        <taxon>Steinernema</taxon>
    </lineage>
</organism>